<reference evidence="1 2" key="1">
    <citation type="submission" date="2023-10" db="EMBL/GenBank/DDBJ databases">
        <title>Virgibacillus halophilus 5B73C genome.</title>
        <authorList>
            <person name="Miliotis G."/>
            <person name="Sengupta P."/>
            <person name="Hameed A."/>
            <person name="Chuvochina M."/>
            <person name="Mcdonagh F."/>
            <person name="Simpson A.C."/>
            <person name="Singh N.K."/>
            <person name="Rekha P.D."/>
            <person name="Raman K."/>
            <person name="Hugenholtz P."/>
            <person name="Venkateswaran K."/>
        </authorList>
    </citation>
    <scope>NUCLEOTIDE SEQUENCE [LARGE SCALE GENOMIC DNA]</scope>
    <source>
        <strain evidence="1 2">5B73C</strain>
    </source>
</reference>
<accession>A0ABU5C716</accession>
<keyword evidence="2" id="KW-1185">Reference proteome</keyword>
<gene>
    <name evidence="1" type="ORF">RWE15_09620</name>
</gene>
<proteinExistence type="predicted"/>
<name>A0ABU5C716_9BACI</name>
<dbReference type="EMBL" id="JAWDIP010000003">
    <property type="protein sequence ID" value="MDY0394661.1"/>
    <property type="molecule type" value="Genomic_DNA"/>
</dbReference>
<dbReference type="Proteomes" id="UP001281447">
    <property type="component" value="Unassembled WGS sequence"/>
</dbReference>
<evidence type="ECO:0000313" key="1">
    <source>
        <dbReference type="EMBL" id="MDY0394661.1"/>
    </source>
</evidence>
<comment type="caution">
    <text evidence="1">The sequence shown here is derived from an EMBL/GenBank/DDBJ whole genome shotgun (WGS) entry which is preliminary data.</text>
</comment>
<evidence type="ECO:0000313" key="2">
    <source>
        <dbReference type="Proteomes" id="UP001281447"/>
    </source>
</evidence>
<protein>
    <submittedName>
        <fullName evidence="1">Uncharacterized protein</fullName>
    </submittedName>
</protein>
<organism evidence="1 2">
    <name type="scientific">Tigheibacillus halophilus</name>
    <dbReference type="NCBI Taxonomy" id="361280"/>
    <lineage>
        <taxon>Bacteria</taxon>
        <taxon>Bacillati</taxon>
        <taxon>Bacillota</taxon>
        <taxon>Bacilli</taxon>
        <taxon>Bacillales</taxon>
        <taxon>Bacillaceae</taxon>
        <taxon>Tigheibacillus</taxon>
    </lineage>
</organism>
<sequence>MEKIITKLFKLIKDTTNLLGMEDRAQILMYELFGSLVGRVFTELDNVIVS</sequence>